<feature type="region of interest" description="Disordered" evidence="23">
    <location>
        <begin position="701"/>
        <end position="728"/>
    </location>
</feature>
<evidence type="ECO:0000256" key="8">
    <source>
        <dbReference type="ARBA" id="ARBA00022475"/>
    </source>
</evidence>
<name>A0A672RIK3_SINGR</name>
<keyword evidence="17" id="KW-0968">Cytoplasmic vesicle</keyword>
<feature type="compositionally biased region" description="Acidic residues" evidence="23">
    <location>
        <begin position="707"/>
        <end position="728"/>
    </location>
</feature>
<dbReference type="InterPro" id="IPR001452">
    <property type="entry name" value="SH3_domain"/>
</dbReference>
<evidence type="ECO:0000256" key="2">
    <source>
        <dbReference type="ARBA" id="ARBA00004262"/>
    </source>
</evidence>
<evidence type="ECO:0000256" key="14">
    <source>
        <dbReference type="ARBA" id="ARBA00023242"/>
    </source>
</evidence>
<keyword evidence="10" id="KW-0524">Neurogenesis</keyword>
<feature type="region of interest" description="Disordered" evidence="23">
    <location>
        <begin position="830"/>
        <end position="886"/>
    </location>
</feature>
<feature type="compositionally biased region" description="Polar residues" evidence="23">
    <location>
        <begin position="848"/>
        <end position="860"/>
    </location>
</feature>
<keyword evidence="16" id="KW-0966">Cell projection</keyword>
<feature type="domain" description="SH3" evidence="24">
    <location>
        <begin position="726"/>
        <end position="785"/>
    </location>
</feature>
<evidence type="ECO:0000256" key="4">
    <source>
        <dbReference type="ARBA" id="ARBA00004514"/>
    </source>
</evidence>
<keyword evidence="6 21" id="KW-0728">SH3 domain</keyword>
<dbReference type="Pfam" id="PF00018">
    <property type="entry name" value="SH3_1"/>
    <property type="match status" value="1"/>
</dbReference>
<evidence type="ECO:0000256" key="22">
    <source>
        <dbReference type="PROSITE-ProRule" id="PRU01077"/>
    </source>
</evidence>
<keyword evidence="28" id="KW-1185">Reference proteome</keyword>
<dbReference type="Gene3D" id="2.30.30.40">
    <property type="entry name" value="SH3 Domains"/>
    <property type="match status" value="1"/>
</dbReference>
<evidence type="ECO:0000259" key="25">
    <source>
        <dbReference type="PROSITE" id="PS50238"/>
    </source>
</evidence>
<feature type="compositionally biased region" description="Low complexity" evidence="23">
    <location>
        <begin position="939"/>
        <end position="957"/>
    </location>
</feature>
<dbReference type="GO" id="GO:0007399">
    <property type="term" value="P:nervous system development"/>
    <property type="evidence" value="ECO:0007669"/>
    <property type="project" value="UniProtKB-KW"/>
</dbReference>
<comment type="subcellular location">
    <subcellularLocation>
        <location evidence="5">Cell projection</location>
        <location evidence="5">Dendritic spine</location>
    </subcellularLocation>
    <subcellularLocation>
        <location evidence="3">Cell projection</location>
        <location evidence="3">Lamellipodium</location>
    </subcellularLocation>
    <subcellularLocation>
        <location evidence="4">Cytoplasm</location>
        <location evidence="4">Cytosol</location>
    </subcellularLocation>
    <subcellularLocation>
        <location evidence="2">Cytoplasmic vesicle</location>
        <location evidence="2">Phagosome</location>
    </subcellularLocation>
    <subcellularLocation>
        <location evidence="1">Nucleus</location>
    </subcellularLocation>
    <subcellularLocation>
        <location evidence="18">Postsynaptic cell membrane</location>
    </subcellularLocation>
    <subcellularLocation>
        <location evidence="19">Postsynaptic density</location>
    </subcellularLocation>
</comment>
<evidence type="ECO:0000256" key="16">
    <source>
        <dbReference type="ARBA" id="ARBA00023273"/>
    </source>
</evidence>
<dbReference type="FunFam" id="1.10.555.10:FF:000010">
    <property type="entry name" value="SLIT-ROBO Rho GTPase-activating protein 1 isoform 2"/>
    <property type="match status" value="1"/>
</dbReference>
<feature type="compositionally biased region" description="Pro residues" evidence="23">
    <location>
        <begin position="1002"/>
        <end position="1019"/>
    </location>
</feature>
<dbReference type="PROSITE" id="PS50238">
    <property type="entry name" value="RHOGAP"/>
    <property type="match status" value="1"/>
</dbReference>
<evidence type="ECO:0000256" key="20">
    <source>
        <dbReference type="ARBA" id="ARBA00073507"/>
    </source>
</evidence>
<dbReference type="InterPro" id="IPR001060">
    <property type="entry name" value="FCH_dom"/>
</dbReference>
<evidence type="ECO:0000256" key="6">
    <source>
        <dbReference type="ARBA" id="ARBA00022443"/>
    </source>
</evidence>
<dbReference type="SUPFAM" id="SSF48350">
    <property type="entry name" value="GTPase activation domain, GAP"/>
    <property type="match status" value="1"/>
</dbReference>
<dbReference type="InterPro" id="IPR036028">
    <property type="entry name" value="SH3-like_dom_sf"/>
</dbReference>
<keyword evidence="11" id="KW-0770">Synapse</keyword>
<evidence type="ECO:0000259" key="24">
    <source>
        <dbReference type="PROSITE" id="PS50002"/>
    </source>
</evidence>
<dbReference type="InterPro" id="IPR031160">
    <property type="entry name" value="F_BAR_dom"/>
</dbReference>
<dbReference type="GO" id="GO:0043197">
    <property type="term" value="C:dendritic spine"/>
    <property type="evidence" value="ECO:0007669"/>
    <property type="project" value="UniProtKB-SubCell"/>
</dbReference>
<dbReference type="FunFam" id="1.20.1270.60:FF:000006">
    <property type="entry name" value="SLIT-ROBO Rho GTPase-activating protein 1 isoform 2"/>
    <property type="match status" value="1"/>
</dbReference>
<dbReference type="GO" id="GO:0005096">
    <property type="term" value="F:GTPase activator activity"/>
    <property type="evidence" value="ECO:0007669"/>
    <property type="project" value="UniProtKB-KW"/>
</dbReference>
<reference evidence="27" key="1">
    <citation type="submission" date="2025-08" db="UniProtKB">
        <authorList>
            <consortium name="Ensembl"/>
        </authorList>
    </citation>
    <scope>IDENTIFICATION</scope>
</reference>
<dbReference type="InterPro" id="IPR035648">
    <property type="entry name" value="srGAP1/2/3_SH3"/>
</dbReference>
<evidence type="ECO:0000256" key="1">
    <source>
        <dbReference type="ARBA" id="ARBA00004123"/>
    </source>
</evidence>
<dbReference type="GO" id="GO:0045335">
    <property type="term" value="C:phagocytic vesicle"/>
    <property type="evidence" value="ECO:0007669"/>
    <property type="project" value="UniProtKB-SubCell"/>
</dbReference>
<evidence type="ECO:0000313" key="28">
    <source>
        <dbReference type="Proteomes" id="UP000472262"/>
    </source>
</evidence>
<dbReference type="GO" id="GO:0045211">
    <property type="term" value="C:postsynaptic membrane"/>
    <property type="evidence" value="ECO:0007669"/>
    <property type="project" value="UniProtKB-SubCell"/>
</dbReference>
<evidence type="ECO:0000256" key="18">
    <source>
        <dbReference type="ARBA" id="ARBA00034100"/>
    </source>
</evidence>
<dbReference type="SUPFAM" id="SSF103657">
    <property type="entry name" value="BAR/IMD domain-like"/>
    <property type="match status" value="1"/>
</dbReference>
<feature type="compositionally biased region" description="Pro residues" evidence="23">
    <location>
        <begin position="958"/>
        <end position="973"/>
    </location>
</feature>
<dbReference type="InterPro" id="IPR027267">
    <property type="entry name" value="AH/BAR_dom_sf"/>
</dbReference>
<dbReference type="Ensembl" id="ENSSGRT00000094434.1">
    <property type="protein sequence ID" value="ENSSGRP00000088706.1"/>
    <property type="gene ID" value="ENSSGRG00000044149.1"/>
</dbReference>
<dbReference type="CDD" id="cd11955">
    <property type="entry name" value="SH3_srGAP1-3"/>
    <property type="match status" value="1"/>
</dbReference>
<dbReference type="GO" id="GO:0030027">
    <property type="term" value="C:lamellipodium"/>
    <property type="evidence" value="ECO:0007669"/>
    <property type="project" value="UniProtKB-SubCell"/>
</dbReference>
<accession>A0A672RIK3</accession>
<evidence type="ECO:0000256" key="23">
    <source>
        <dbReference type="SAM" id="MobiDB-lite"/>
    </source>
</evidence>
<sequence>MSNTTKSKKEKEIITEYESQVKEIRSQLVEQQKCLEQQTDMRVQLLQDLQDFFRKKAEIESEYSRNLEKLAERFMAKTRSTKDHQQYKKDQNLLSPVNCWYLLLNQVRRESKDHATLSDLYLNNVITRFTHVSEDNMRLLKKSKEIIFQLQEDMMKILNELYTVMKTYHMYHTETLSAENKLKEAERQGERQGRGGEAIFSLRTEDRHQRRNAARKIQKMKEKRQAKYSENKLKVMKARNEYLLTLEATNASLFKYYIQDLSHLIDCCDVGYHAGLSRALRTYLSAEYSLETSRHEGLDILEGAVEGLDPSSDRQRFMETHPTAFTPPARFTFQPHMADQVSQITALPQVQAELLLRFQQLQSRLSTLKIENEEVKKTSEATLSTIQDMVNMEDYDVSESFQHSRSTESVKSSVSDTYLSKPSLAKRRANQQETELFYFTKLKEYLEGSNLIAKLQAKHDMLKRSIAEGYRADIMTTRYISSSMSDLLLMPFFKYIDSGKAIPLIVESCIRFINLYGLQHQGIFRVSGSQVEVNDIKNSFERGNDPLTDGENNHDINSVAGVLKMYFRNLDNPLFPKEKFNDLIACIRTESLYERALSIRKILTTTPRPTLVVMRYLFAFLNHLSQYSDENMMDPGNLAICFGPTLMPTPDLLDQVSCQAHVNEIIKTIIIHHETIFPDTKELEGAVYEKCMSNTEYCESPYSEPGAFEEGEQDGGTETQTSEEEGEPVEAIAKFDYVGRSGRELTFKKGATLLLFQRASEDWWEGRHNGIDGLIPHQYVTLQEHRKRTEALLRRIPGRLSDGHCHGNGLERSSPPVTVTVTGHFSPRELLRGNSCVDSPEHHRRTGHNATSNGNVTANISRHESLDRERESPPIRQSPSTLHCGLPIQRSQTLNPHTMAQDLEETMSLALNELRELERQNGKSAAPDLVLDTLEQVKSSPSGSTPSSLSSPSDSPSPLSPISPLPPLPPLPGPSSRRSNDPVATFKPIASPRMGVTLRPPALRPKPPILPKANPPPCQQPQNPFGGDKSGTM</sequence>
<dbReference type="Proteomes" id="UP000472262">
    <property type="component" value="Unassembled WGS sequence"/>
</dbReference>
<dbReference type="GO" id="GO:0007165">
    <property type="term" value="P:signal transduction"/>
    <property type="evidence" value="ECO:0007669"/>
    <property type="project" value="InterPro"/>
</dbReference>
<evidence type="ECO:0000256" key="3">
    <source>
        <dbReference type="ARBA" id="ARBA00004510"/>
    </source>
</evidence>
<keyword evidence="13" id="KW-0472">Membrane</keyword>
<dbReference type="SMART" id="SM00324">
    <property type="entry name" value="RhoGAP"/>
    <property type="match status" value="1"/>
</dbReference>
<keyword evidence="12 22" id="KW-0175">Coiled coil</keyword>
<evidence type="ECO:0000256" key="11">
    <source>
        <dbReference type="ARBA" id="ARBA00023018"/>
    </source>
</evidence>
<organism evidence="27 28">
    <name type="scientific">Sinocyclocheilus grahami</name>
    <name type="common">Dianchi golden-line fish</name>
    <name type="synonym">Barbus grahami</name>
    <dbReference type="NCBI Taxonomy" id="75366"/>
    <lineage>
        <taxon>Eukaryota</taxon>
        <taxon>Metazoa</taxon>
        <taxon>Chordata</taxon>
        <taxon>Craniata</taxon>
        <taxon>Vertebrata</taxon>
        <taxon>Euteleostomi</taxon>
        <taxon>Actinopterygii</taxon>
        <taxon>Neopterygii</taxon>
        <taxon>Teleostei</taxon>
        <taxon>Ostariophysi</taxon>
        <taxon>Cypriniformes</taxon>
        <taxon>Cyprinidae</taxon>
        <taxon>Cyprininae</taxon>
        <taxon>Sinocyclocheilus</taxon>
    </lineage>
</organism>
<dbReference type="GO" id="GO:0014069">
    <property type="term" value="C:postsynaptic density"/>
    <property type="evidence" value="ECO:0007669"/>
    <property type="project" value="UniProtKB-SubCell"/>
</dbReference>
<keyword evidence="15" id="KW-0628">Postsynaptic cell membrane</keyword>
<dbReference type="PROSITE" id="PS51741">
    <property type="entry name" value="F_BAR"/>
    <property type="match status" value="1"/>
</dbReference>
<dbReference type="GO" id="GO:0005829">
    <property type="term" value="C:cytosol"/>
    <property type="evidence" value="ECO:0007669"/>
    <property type="project" value="UniProtKB-SubCell"/>
</dbReference>
<dbReference type="Pfam" id="PF00620">
    <property type="entry name" value="RhoGAP"/>
    <property type="match status" value="1"/>
</dbReference>
<keyword evidence="8" id="KW-1003">Cell membrane</keyword>
<keyword evidence="7" id="KW-0343">GTPase activation</keyword>
<dbReference type="Gene3D" id="1.10.555.10">
    <property type="entry name" value="Rho GTPase activation protein"/>
    <property type="match status" value="1"/>
</dbReference>
<dbReference type="PROSITE" id="PS50002">
    <property type="entry name" value="SH3"/>
    <property type="match status" value="1"/>
</dbReference>
<evidence type="ECO:0000256" key="15">
    <source>
        <dbReference type="ARBA" id="ARBA00023257"/>
    </source>
</evidence>
<evidence type="ECO:0000256" key="17">
    <source>
        <dbReference type="ARBA" id="ARBA00023329"/>
    </source>
</evidence>
<dbReference type="InterPro" id="IPR008936">
    <property type="entry name" value="Rho_GTPase_activation_prot"/>
</dbReference>
<reference evidence="27" key="2">
    <citation type="submission" date="2025-09" db="UniProtKB">
        <authorList>
            <consortium name="Ensembl"/>
        </authorList>
    </citation>
    <scope>IDENTIFICATION</scope>
</reference>
<dbReference type="PANTHER" id="PTHR14166">
    <property type="entry name" value="SLIT-ROBO RHO GTPASE ACTIVATING PROTEIN"/>
    <property type="match status" value="1"/>
</dbReference>
<evidence type="ECO:0000256" key="12">
    <source>
        <dbReference type="ARBA" id="ARBA00023054"/>
    </source>
</evidence>
<proteinExistence type="predicted"/>
<dbReference type="AlphaFoldDB" id="A0A672RIK3"/>
<evidence type="ECO:0000256" key="5">
    <source>
        <dbReference type="ARBA" id="ARBA00004552"/>
    </source>
</evidence>
<dbReference type="GO" id="GO:0005634">
    <property type="term" value="C:nucleus"/>
    <property type="evidence" value="ECO:0007669"/>
    <property type="project" value="UniProtKB-SubCell"/>
</dbReference>
<feature type="compositionally biased region" description="Basic and acidic residues" evidence="23">
    <location>
        <begin position="861"/>
        <end position="873"/>
    </location>
</feature>
<protein>
    <recommendedName>
        <fullName evidence="20">SLIT-ROBO Rho GTPase-activating protein 2</fullName>
    </recommendedName>
</protein>
<dbReference type="InterPro" id="IPR000198">
    <property type="entry name" value="RhoGAP_dom"/>
</dbReference>
<dbReference type="Pfam" id="PF00611">
    <property type="entry name" value="FCH"/>
    <property type="match status" value="1"/>
</dbReference>
<dbReference type="CDD" id="cd04383">
    <property type="entry name" value="RhoGAP_srGAP"/>
    <property type="match status" value="1"/>
</dbReference>
<dbReference type="SMART" id="SM00055">
    <property type="entry name" value="FCH"/>
    <property type="match status" value="1"/>
</dbReference>
<evidence type="ECO:0000259" key="26">
    <source>
        <dbReference type="PROSITE" id="PS51741"/>
    </source>
</evidence>
<evidence type="ECO:0000313" key="27">
    <source>
        <dbReference type="Ensembl" id="ENSSGRP00000088706.1"/>
    </source>
</evidence>
<evidence type="ECO:0000256" key="7">
    <source>
        <dbReference type="ARBA" id="ARBA00022468"/>
    </source>
</evidence>
<gene>
    <name evidence="27" type="primary">srgap1b</name>
</gene>
<dbReference type="SUPFAM" id="SSF50044">
    <property type="entry name" value="SH3-domain"/>
    <property type="match status" value="1"/>
</dbReference>
<feature type="region of interest" description="Disordered" evidence="23">
    <location>
        <begin position="936"/>
        <end position="1033"/>
    </location>
</feature>
<evidence type="ECO:0000256" key="13">
    <source>
        <dbReference type="ARBA" id="ARBA00023136"/>
    </source>
</evidence>
<feature type="domain" description="Rho-GAP" evidence="25">
    <location>
        <begin position="482"/>
        <end position="677"/>
    </location>
</feature>
<dbReference type="FunFam" id="2.30.30.40:FF:000266">
    <property type="entry name" value="SLIT-ROBO Rho GTPase-activating protein 2"/>
    <property type="match status" value="1"/>
</dbReference>
<evidence type="ECO:0000256" key="21">
    <source>
        <dbReference type="PROSITE-ProRule" id="PRU00192"/>
    </source>
</evidence>
<keyword evidence="9" id="KW-0963">Cytoplasm</keyword>
<feature type="domain" description="F-BAR" evidence="26">
    <location>
        <begin position="19"/>
        <end position="313"/>
    </location>
</feature>
<dbReference type="SMART" id="SM00326">
    <property type="entry name" value="SH3"/>
    <property type="match status" value="1"/>
</dbReference>
<dbReference type="InterPro" id="IPR051627">
    <property type="entry name" value="SLIT-ROBO_RhoGAP"/>
</dbReference>
<evidence type="ECO:0000256" key="19">
    <source>
        <dbReference type="ARBA" id="ARBA00034105"/>
    </source>
</evidence>
<evidence type="ECO:0000256" key="10">
    <source>
        <dbReference type="ARBA" id="ARBA00022902"/>
    </source>
</evidence>
<keyword evidence="14" id="KW-0539">Nucleus</keyword>
<evidence type="ECO:0000256" key="9">
    <source>
        <dbReference type="ARBA" id="ARBA00022490"/>
    </source>
</evidence>
<dbReference type="Gene3D" id="1.20.1270.60">
    <property type="entry name" value="Arfaptin homology (AH) domain/BAR domain"/>
    <property type="match status" value="1"/>
</dbReference>